<sequence>MGLVLAGPQVNTTVIIQSLFPNLSPSLFVRDTKFTHTYMNVTSALVRTQKVEILTNLVSSHAALHEISTNAYRILLSIVSSLSIHRVYIKQNHRSQRDDVHTLVE</sequence>
<keyword evidence="2" id="KW-1185">Reference proteome</keyword>
<evidence type="ECO:0000313" key="2">
    <source>
        <dbReference type="Proteomes" id="UP001365542"/>
    </source>
</evidence>
<organism evidence="1 2">
    <name type="scientific">Orbilia ellipsospora</name>
    <dbReference type="NCBI Taxonomy" id="2528407"/>
    <lineage>
        <taxon>Eukaryota</taxon>
        <taxon>Fungi</taxon>
        <taxon>Dikarya</taxon>
        <taxon>Ascomycota</taxon>
        <taxon>Pezizomycotina</taxon>
        <taxon>Orbiliomycetes</taxon>
        <taxon>Orbiliales</taxon>
        <taxon>Orbiliaceae</taxon>
        <taxon>Orbilia</taxon>
    </lineage>
</organism>
<reference evidence="1 2" key="1">
    <citation type="submission" date="2019-10" db="EMBL/GenBank/DDBJ databases">
        <authorList>
            <person name="Palmer J.M."/>
        </authorList>
    </citation>
    <scope>NUCLEOTIDE SEQUENCE [LARGE SCALE GENOMIC DNA]</scope>
    <source>
        <strain evidence="1 2">TWF694</strain>
    </source>
</reference>
<dbReference type="AlphaFoldDB" id="A0AAV9XMK7"/>
<accession>A0AAV9XMK7</accession>
<evidence type="ECO:0000313" key="1">
    <source>
        <dbReference type="EMBL" id="KAK6542167.1"/>
    </source>
</evidence>
<comment type="caution">
    <text evidence="1">The sequence shown here is derived from an EMBL/GenBank/DDBJ whole genome shotgun (WGS) entry which is preliminary data.</text>
</comment>
<name>A0AAV9XMK7_9PEZI</name>
<dbReference type="EMBL" id="JAVHJO010000003">
    <property type="protein sequence ID" value="KAK6542167.1"/>
    <property type="molecule type" value="Genomic_DNA"/>
</dbReference>
<protein>
    <submittedName>
        <fullName evidence="1">Uncharacterized protein</fullName>
    </submittedName>
</protein>
<proteinExistence type="predicted"/>
<gene>
    <name evidence="1" type="ORF">TWF694_007931</name>
</gene>
<dbReference type="Proteomes" id="UP001365542">
    <property type="component" value="Unassembled WGS sequence"/>
</dbReference>